<evidence type="ECO:0000313" key="2">
    <source>
        <dbReference type="EMBL" id="KAF2085368.1"/>
    </source>
</evidence>
<dbReference type="AlphaFoldDB" id="A0A9P4HRI7"/>
<evidence type="ECO:0000256" key="1">
    <source>
        <dbReference type="SAM" id="MobiDB-lite"/>
    </source>
</evidence>
<feature type="region of interest" description="Disordered" evidence="1">
    <location>
        <begin position="1"/>
        <end position="24"/>
    </location>
</feature>
<sequence length="185" mass="21205">MASEEGDSRALRRGVKGKGEGTKYGDNKLNTLIGNLIRINGELIPNSSHFAKFYTNESDIESRYRVPKSRSAKWISHNYIEKVGSNKKDESDIESRYRVPKSRSAKWISHNYIKETMRPSFSPSPRTRRAEMEEVSIPLIPLVIIPIQKRVTMRPGFSPSPRTRRAEMEEDFPEREDGGAATEEY</sequence>
<evidence type="ECO:0000313" key="3">
    <source>
        <dbReference type="Proteomes" id="UP000799776"/>
    </source>
</evidence>
<feature type="compositionally biased region" description="Basic and acidic residues" evidence="1">
    <location>
        <begin position="1"/>
        <end position="10"/>
    </location>
</feature>
<proteinExistence type="predicted"/>
<organism evidence="2 3">
    <name type="scientific">Saccharata proteae CBS 121410</name>
    <dbReference type="NCBI Taxonomy" id="1314787"/>
    <lineage>
        <taxon>Eukaryota</taxon>
        <taxon>Fungi</taxon>
        <taxon>Dikarya</taxon>
        <taxon>Ascomycota</taxon>
        <taxon>Pezizomycotina</taxon>
        <taxon>Dothideomycetes</taxon>
        <taxon>Dothideomycetes incertae sedis</taxon>
        <taxon>Botryosphaeriales</taxon>
        <taxon>Saccharataceae</taxon>
        <taxon>Saccharata</taxon>
    </lineage>
</organism>
<reference evidence="2" key="1">
    <citation type="journal article" date="2020" name="Stud. Mycol.">
        <title>101 Dothideomycetes genomes: a test case for predicting lifestyles and emergence of pathogens.</title>
        <authorList>
            <person name="Haridas S."/>
            <person name="Albert R."/>
            <person name="Binder M."/>
            <person name="Bloem J."/>
            <person name="Labutti K."/>
            <person name="Salamov A."/>
            <person name="Andreopoulos B."/>
            <person name="Baker S."/>
            <person name="Barry K."/>
            <person name="Bills G."/>
            <person name="Bluhm B."/>
            <person name="Cannon C."/>
            <person name="Castanera R."/>
            <person name="Culley D."/>
            <person name="Daum C."/>
            <person name="Ezra D."/>
            <person name="Gonzalez J."/>
            <person name="Henrissat B."/>
            <person name="Kuo A."/>
            <person name="Liang C."/>
            <person name="Lipzen A."/>
            <person name="Lutzoni F."/>
            <person name="Magnuson J."/>
            <person name="Mondo S."/>
            <person name="Nolan M."/>
            <person name="Ohm R."/>
            <person name="Pangilinan J."/>
            <person name="Park H.-J."/>
            <person name="Ramirez L."/>
            <person name="Alfaro M."/>
            <person name="Sun H."/>
            <person name="Tritt A."/>
            <person name="Yoshinaga Y."/>
            <person name="Zwiers L.-H."/>
            <person name="Turgeon B."/>
            <person name="Goodwin S."/>
            <person name="Spatafora J."/>
            <person name="Crous P."/>
            <person name="Grigoriev I."/>
        </authorList>
    </citation>
    <scope>NUCLEOTIDE SEQUENCE</scope>
    <source>
        <strain evidence="2">CBS 121410</strain>
    </source>
</reference>
<comment type="caution">
    <text evidence="2">The sequence shown here is derived from an EMBL/GenBank/DDBJ whole genome shotgun (WGS) entry which is preliminary data.</text>
</comment>
<dbReference type="Proteomes" id="UP000799776">
    <property type="component" value="Unassembled WGS sequence"/>
</dbReference>
<accession>A0A9P4HRI7</accession>
<gene>
    <name evidence="2" type="ORF">K490DRAFT_58763</name>
</gene>
<dbReference type="EMBL" id="ML978731">
    <property type="protein sequence ID" value="KAF2085368.1"/>
    <property type="molecule type" value="Genomic_DNA"/>
</dbReference>
<feature type="region of interest" description="Disordered" evidence="1">
    <location>
        <begin position="154"/>
        <end position="185"/>
    </location>
</feature>
<protein>
    <submittedName>
        <fullName evidence="2">Uncharacterized protein</fullName>
    </submittedName>
</protein>
<keyword evidence="3" id="KW-1185">Reference proteome</keyword>
<name>A0A9P4HRI7_9PEZI</name>